<organism evidence="2 3">
    <name type="scientific">Triticum urartu</name>
    <name type="common">Red wild einkorn</name>
    <name type="synonym">Crithodium urartu</name>
    <dbReference type="NCBI Taxonomy" id="4572"/>
    <lineage>
        <taxon>Eukaryota</taxon>
        <taxon>Viridiplantae</taxon>
        <taxon>Streptophyta</taxon>
        <taxon>Embryophyta</taxon>
        <taxon>Tracheophyta</taxon>
        <taxon>Spermatophyta</taxon>
        <taxon>Magnoliopsida</taxon>
        <taxon>Liliopsida</taxon>
        <taxon>Poales</taxon>
        <taxon>Poaceae</taxon>
        <taxon>BOP clade</taxon>
        <taxon>Pooideae</taxon>
        <taxon>Triticodae</taxon>
        <taxon>Triticeae</taxon>
        <taxon>Triticinae</taxon>
        <taxon>Triticum</taxon>
    </lineage>
</organism>
<feature type="compositionally biased region" description="Low complexity" evidence="1">
    <location>
        <begin position="62"/>
        <end position="73"/>
    </location>
</feature>
<feature type="compositionally biased region" description="Polar residues" evidence="1">
    <location>
        <begin position="131"/>
        <end position="150"/>
    </location>
</feature>
<reference evidence="3" key="1">
    <citation type="journal article" date="2013" name="Nature">
        <title>Draft genome of the wheat A-genome progenitor Triticum urartu.</title>
        <authorList>
            <person name="Ling H.Q."/>
            <person name="Zhao S."/>
            <person name="Liu D."/>
            <person name="Wang J."/>
            <person name="Sun H."/>
            <person name="Zhang C."/>
            <person name="Fan H."/>
            <person name="Li D."/>
            <person name="Dong L."/>
            <person name="Tao Y."/>
            <person name="Gao C."/>
            <person name="Wu H."/>
            <person name="Li Y."/>
            <person name="Cui Y."/>
            <person name="Guo X."/>
            <person name="Zheng S."/>
            <person name="Wang B."/>
            <person name="Yu K."/>
            <person name="Liang Q."/>
            <person name="Yang W."/>
            <person name="Lou X."/>
            <person name="Chen J."/>
            <person name="Feng M."/>
            <person name="Jian J."/>
            <person name="Zhang X."/>
            <person name="Luo G."/>
            <person name="Jiang Y."/>
            <person name="Liu J."/>
            <person name="Wang Z."/>
            <person name="Sha Y."/>
            <person name="Zhang B."/>
            <person name="Wu H."/>
            <person name="Tang D."/>
            <person name="Shen Q."/>
            <person name="Xue P."/>
            <person name="Zou S."/>
            <person name="Wang X."/>
            <person name="Liu X."/>
            <person name="Wang F."/>
            <person name="Yang Y."/>
            <person name="An X."/>
            <person name="Dong Z."/>
            <person name="Zhang K."/>
            <person name="Zhang X."/>
            <person name="Luo M.C."/>
            <person name="Dvorak J."/>
            <person name="Tong Y."/>
            <person name="Wang J."/>
            <person name="Yang H."/>
            <person name="Li Z."/>
            <person name="Wang D."/>
            <person name="Zhang A."/>
            <person name="Wang J."/>
        </authorList>
    </citation>
    <scope>NUCLEOTIDE SEQUENCE</scope>
    <source>
        <strain evidence="3">cv. G1812</strain>
    </source>
</reference>
<evidence type="ECO:0000313" key="2">
    <source>
        <dbReference type="EnsemblPlants" id="TuG1812G0600000959.01.T02"/>
    </source>
</evidence>
<feature type="region of interest" description="Disordered" evidence="1">
    <location>
        <begin position="1"/>
        <end position="150"/>
    </location>
</feature>
<dbReference type="EnsemblPlants" id="TuG1812G0600000959.01.T02">
    <property type="protein sequence ID" value="TuG1812G0600000959.01.T02"/>
    <property type="gene ID" value="TuG1812G0600000959.01"/>
</dbReference>
<name>A0A8R7QPU8_TRIUA</name>
<evidence type="ECO:0000256" key="1">
    <source>
        <dbReference type="SAM" id="MobiDB-lite"/>
    </source>
</evidence>
<keyword evidence="3" id="KW-1185">Reference proteome</keyword>
<dbReference type="Gramene" id="TuG1812G0600000959.01.T02">
    <property type="protein sequence ID" value="TuG1812G0600000959.01.T02"/>
    <property type="gene ID" value="TuG1812G0600000959.01"/>
</dbReference>
<feature type="compositionally biased region" description="Low complexity" evidence="1">
    <location>
        <begin position="20"/>
        <end position="30"/>
    </location>
</feature>
<accession>A0A8R7QPU8</accession>
<feature type="compositionally biased region" description="Basic residues" evidence="1">
    <location>
        <begin position="7"/>
        <end position="19"/>
    </location>
</feature>
<proteinExistence type="predicted"/>
<feature type="compositionally biased region" description="Polar residues" evidence="1">
    <location>
        <begin position="109"/>
        <end position="124"/>
    </location>
</feature>
<dbReference type="Proteomes" id="UP000015106">
    <property type="component" value="Chromosome 6"/>
</dbReference>
<reference evidence="2" key="3">
    <citation type="submission" date="2022-06" db="UniProtKB">
        <authorList>
            <consortium name="EnsemblPlants"/>
        </authorList>
    </citation>
    <scope>IDENTIFICATION</scope>
</reference>
<dbReference type="AlphaFoldDB" id="A0A8R7QPU8"/>
<evidence type="ECO:0000313" key="3">
    <source>
        <dbReference type="Proteomes" id="UP000015106"/>
    </source>
</evidence>
<reference evidence="2" key="2">
    <citation type="submission" date="2018-03" db="EMBL/GenBank/DDBJ databases">
        <title>The Triticum urartu genome reveals the dynamic nature of wheat genome evolution.</title>
        <authorList>
            <person name="Ling H."/>
            <person name="Ma B."/>
            <person name="Shi X."/>
            <person name="Liu H."/>
            <person name="Dong L."/>
            <person name="Sun H."/>
            <person name="Cao Y."/>
            <person name="Gao Q."/>
            <person name="Zheng S."/>
            <person name="Li Y."/>
            <person name="Yu Y."/>
            <person name="Du H."/>
            <person name="Qi M."/>
            <person name="Li Y."/>
            <person name="Yu H."/>
            <person name="Cui Y."/>
            <person name="Wang N."/>
            <person name="Chen C."/>
            <person name="Wu H."/>
            <person name="Zhao Y."/>
            <person name="Zhang J."/>
            <person name="Li Y."/>
            <person name="Zhou W."/>
            <person name="Zhang B."/>
            <person name="Hu W."/>
            <person name="Eijk M."/>
            <person name="Tang J."/>
            <person name="Witsenboer H."/>
            <person name="Zhao S."/>
            <person name="Li Z."/>
            <person name="Zhang A."/>
            <person name="Wang D."/>
            <person name="Liang C."/>
        </authorList>
    </citation>
    <scope>NUCLEOTIDE SEQUENCE [LARGE SCALE GENOMIC DNA]</scope>
    <source>
        <strain evidence="2">cv. G1812</strain>
    </source>
</reference>
<protein>
    <submittedName>
        <fullName evidence="2">Uncharacterized protein</fullName>
    </submittedName>
</protein>
<feature type="compositionally biased region" description="Basic and acidic residues" evidence="1">
    <location>
        <begin position="41"/>
        <end position="53"/>
    </location>
</feature>
<sequence length="150" mass="15490">DPGVRAPLRRGRRSIRRGAARSASGAAPARPGRRLLPDAATLRKERRQLEALRHGVRRATRRGGAAASATGVSDHPSTSPPLPPAGHTMSLVPLLQPAKKPERPPCLATSASPSTVSESATSLGSRIADASQETGSAGSSTLNPSMQLNP</sequence>